<name>V6LMW5_9EUKA</name>
<dbReference type="VEuPathDB" id="GiardiaDB:SS50377_22450"/>
<dbReference type="AlphaFoldDB" id="V6LMW5"/>
<feature type="region of interest" description="Disordered" evidence="1">
    <location>
        <begin position="1"/>
        <end position="38"/>
    </location>
</feature>
<evidence type="ECO:0000313" key="4">
    <source>
        <dbReference type="Proteomes" id="UP000018208"/>
    </source>
</evidence>
<feature type="compositionally biased region" description="Polar residues" evidence="1">
    <location>
        <begin position="1"/>
        <end position="10"/>
    </location>
</feature>
<proteinExistence type="predicted"/>
<accession>V6LMW5</accession>
<organism evidence="2">
    <name type="scientific">Spironucleus salmonicida</name>
    <dbReference type="NCBI Taxonomy" id="348837"/>
    <lineage>
        <taxon>Eukaryota</taxon>
        <taxon>Metamonada</taxon>
        <taxon>Diplomonadida</taxon>
        <taxon>Hexamitidae</taxon>
        <taxon>Hexamitinae</taxon>
        <taxon>Spironucleus</taxon>
    </lineage>
</organism>
<evidence type="ECO:0000313" key="3">
    <source>
        <dbReference type="EMBL" id="KAH0574835.1"/>
    </source>
</evidence>
<gene>
    <name evidence="2" type="ORF">SS50377_18366</name>
    <name evidence="3" type="ORF">SS50377_22450</name>
</gene>
<dbReference type="Proteomes" id="UP000018208">
    <property type="component" value="Unassembled WGS sequence"/>
</dbReference>
<dbReference type="EMBL" id="KI546166">
    <property type="protein sequence ID" value="EST42059.1"/>
    <property type="molecule type" value="Genomic_DNA"/>
</dbReference>
<keyword evidence="4" id="KW-1185">Reference proteome</keyword>
<evidence type="ECO:0000256" key="1">
    <source>
        <dbReference type="SAM" id="MobiDB-lite"/>
    </source>
</evidence>
<evidence type="ECO:0000313" key="2">
    <source>
        <dbReference type="EMBL" id="EST42059.1"/>
    </source>
</evidence>
<reference evidence="2 3" key="1">
    <citation type="journal article" date="2014" name="PLoS Genet.">
        <title>The Genome of Spironucleus salmonicida Highlights a Fish Pathogen Adapted to Fluctuating Environments.</title>
        <authorList>
            <person name="Xu F."/>
            <person name="Jerlstrom-Hultqvist J."/>
            <person name="Einarsson E."/>
            <person name="Astvaldsson A."/>
            <person name="Svard S.G."/>
            <person name="Andersson J.O."/>
        </authorList>
    </citation>
    <scope>NUCLEOTIDE SEQUENCE</scope>
    <source>
        <strain evidence="3">ATCC 50377</strain>
    </source>
</reference>
<reference evidence="3" key="2">
    <citation type="submission" date="2020-12" db="EMBL/GenBank/DDBJ databases">
        <title>New Spironucleus salmonicida genome in near-complete chromosomes.</title>
        <authorList>
            <person name="Xu F."/>
            <person name="Kurt Z."/>
            <person name="Jimenez-Gonzalez A."/>
            <person name="Astvaldsson A."/>
            <person name="Andersson J.O."/>
            <person name="Svard S.G."/>
        </authorList>
    </citation>
    <scope>NUCLEOTIDE SEQUENCE</scope>
    <source>
        <strain evidence="3">ATCC 50377</strain>
    </source>
</reference>
<dbReference type="EMBL" id="AUWU02000003">
    <property type="protein sequence ID" value="KAH0574835.1"/>
    <property type="molecule type" value="Genomic_DNA"/>
</dbReference>
<sequence length="953" mass="113419">MQDLEQIQSKRLQRKLDRQKALQEMAQSPPPLPAPEPRRAIKRVASKKLLLGDLDITNPLKIKIHSQNTAREQNLSVTDKPDVELPQASKIIQKIIPESELLLLIKPKIPQNLQYKKFYRQFQHLINRNHLFNAQRINAINQIINSTTLKFKESILIIVSRLIVLKSQNMEINKQMIKQRQNQLLLTIIKSNFKIQRLKKKLINALNISNIEIQYANVFLLLRHIYKINQIKTIQNRGSSNIFYQWKNTVSNNLNNNEIAVQICNGKYMQFLFNFMYLAFNEKQIENCADNFYIQQLLCLNFTHLKNKINRKMMLRTKLLGSTLNNKTDIKFIESANSHPIEDQDFYRDINYYKGLYTQYQTKLFSFFIPLTNKFKFSQIILHSQKYPNSISNLLVQSRLSIFQVPAVKISQTTNKIDTKLVQFNTKQYLQQIKEHKLLLSCSNKLFYINHERSILDLENLPSDLQRQIERSDIQDAVTIRSKLYITAQCFHNWYSKHLKQQYYIRIETDYSQRNLLKRYISRFGKATQVQKLCSQNIISTFQTTIICQKYFKTLFQLSKQLLTTTQQVKADRFFKLIIMRRQIQHWKRLIDAEKRRNSNFTVIISLLQEITLVKPFYLNWNALTTIFRESREKGNLLSHRIAGKVQRTTFEALSTELRKRKLLKKLFAKAAQNWWKQEFYEQNQLPKIALLSLSNAVQAENSVLKTTKSYEQKLRFRAFKALKQSFYEASLIASYQFDFESKKLAKTFQFVRQKSQKLQKAKFIQERKTQFNFALNVFFEWKNRTFLAQKIANPIILAQILQNWRNHLTLIRIVEVKYNKFSIIHSLKKWKKLYRISLVSDIIMNKQDFDLKAKCLNLMNQKVKEQRSFKQNNLLNSLEIADNFYLNSLRNWAGGKRDLVADQRLWQGRKFVFSFQTEGDLQEIQHELLQYLQVHRLQYQFKAFVAWYSKVE</sequence>
<protein>
    <submittedName>
        <fullName evidence="2">Uncharacterized protein</fullName>
    </submittedName>
</protein>